<dbReference type="AlphaFoldDB" id="A0A0S3T8P9"/>
<organism evidence="1 2">
    <name type="scientific">Vigna angularis var. angularis</name>
    <dbReference type="NCBI Taxonomy" id="157739"/>
    <lineage>
        <taxon>Eukaryota</taxon>
        <taxon>Viridiplantae</taxon>
        <taxon>Streptophyta</taxon>
        <taxon>Embryophyta</taxon>
        <taxon>Tracheophyta</taxon>
        <taxon>Spermatophyta</taxon>
        <taxon>Magnoliopsida</taxon>
        <taxon>eudicotyledons</taxon>
        <taxon>Gunneridae</taxon>
        <taxon>Pentapetalae</taxon>
        <taxon>rosids</taxon>
        <taxon>fabids</taxon>
        <taxon>Fabales</taxon>
        <taxon>Fabaceae</taxon>
        <taxon>Papilionoideae</taxon>
        <taxon>50 kb inversion clade</taxon>
        <taxon>NPAAA clade</taxon>
        <taxon>indigoferoid/millettioid clade</taxon>
        <taxon>Phaseoleae</taxon>
        <taxon>Vigna</taxon>
    </lineage>
</organism>
<protein>
    <submittedName>
        <fullName evidence="1">Uncharacterized protein</fullName>
    </submittedName>
</protein>
<evidence type="ECO:0000313" key="2">
    <source>
        <dbReference type="Proteomes" id="UP000291084"/>
    </source>
</evidence>
<proteinExistence type="predicted"/>
<accession>A0A0S3T8P9</accession>
<evidence type="ECO:0000313" key="1">
    <source>
        <dbReference type="EMBL" id="BAU01372.1"/>
    </source>
</evidence>
<dbReference type="EMBL" id="AP015044">
    <property type="protein sequence ID" value="BAU01372.1"/>
    <property type="molecule type" value="Genomic_DNA"/>
</dbReference>
<name>A0A0S3T8P9_PHAAN</name>
<dbReference type="Proteomes" id="UP000291084">
    <property type="component" value="Chromosome 11"/>
</dbReference>
<gene>
    <name evidence="1" type="primary">Vigan.11G059500</name>
    <name evidence="1" type="ORF">VIGAN_11059500</name>
</gene>
<reference evidence="1 2" key="1">
    <citation type="journal article" date="2015" name="Sci. Rep.">
        <title>The power of single molecule real-time sequencing technology in the de novo assembly of a eukaryotic genome.</title>
        <authorList>
            <person name="Sakai H."/>
            <person name="Naito K."/>
            <person name="Ogiso-Tanaka E."/>
            <person name="Takahashi Y."/>
            <person name="Iseki K."/>
            <person name="Muto C."/>
            <person name="Satou K."/>
            <person name="Teruya K."/>
            <person name="Shiroma A."/>
            <person name="Shimoji M."/>
            <person name="Hirano T."/>
            <person name="Itoh T."/>
            <person name="Kaga A."/>
            <person name="Tomooka N."/>
        </authorList>
    </citation>
    <scope>NUCLEOTIDE SEQUENCE [LARGE SCALE GENOMIC DNA]</scope>
    <source>
        <strain evidence="2">cv. Shumari</strain>
    </source>
</reference>
<keyword evidence="2" id="KW-1185">Reference proteome</keyword>
<sequence>MVLPNLLLIQSTNLPLNSLINSSLLCLQFITISLDQLLCNSPSFQPWLFCLISNWQPVNSFQLSTSSTATSVNQHSIYQFKLQNFSFHVGRDVCQPFYNSRETVNSSPSFLISQALPLHRSFSFEVSCFPVMLCCCCTVNTSGT</sequence>